<comment type="caution">
    <text evidence="1">The sequence shown here is derived from an EMBL/GenBank/DDBJ whole genome shotgun (WGS) entry which is preliminary data.</text>
</comment>
<name>A0A433ZV58_MORMO</name>
<dbReference type="InterPro" id="IPR019600">
    <property type="entry name" value="Hemin_uptake_protein_HemP"/>
</dbReference>
<organism evidence="1 2">
    <name type="scientific">Morganella morganii</name>
    <name type="common">Proteus morganii</name>
    <dbReference type="NCBI Taxonomy" id="582"/>
    <lineage>
        <taxon>Bacteria</taxon>
        <taxon>Pseudomonadati</taxon>
        <taxon>Pseudomonadota</taxon>
        <taxon>Gammaproteobacteria</taxon>
        <taxon>Enterobacterales</taxon>
        <taxon>Morganellaceae</taxon>
        <taxon>Morganella</taxon>
    </lineage>
</organism>
<accession>A0A433ZV58</accession>
<evidence type="ECO:0000313" key="1">
    <source>
        <dbReference type="EMBL" id="RUT65987.1"/>
    </source>
</evidence>
<reference evidence="1 2" key="1">
    <citation type="submission" date="2017-08" db="EMBL/GenBank/DDBJ databases">
        <title>Draft genome sequence of pheromone producing symbiont Morganella morganii, of the female New Zealand grass grub Costelytra giveni.</title>
        <authorList>
            <person name="Laugraud A."/>
            <person name="Young S.D."/>
            <person name="Hurst M.H."/>
        </authorList>
    </citation>
    <scope>NUCLEOTIDE SEQUENCE [LARGE SCALE GENOMIC DNA]</scope>
    <source>
        <strain evidence="1 2">MMsCG</strain>
    </source>
</reference>
<gene>
    <name evidence="1" type="ORF">CKG00_05910</name>
</gene>
<protein>
    <recommendedName>
        <fullName evidence="3">Hemin uptake protein HemP</fullName>
    </recommendedName>
</protein>
<dbReference type="Gene3D" id="2.10.70.10">
    <property type="entry name" value="Complement Module, domain 1"/>
    <property type="match status" value="1"/>
</dbReference>
<dbReference type="OrthoDB" id="6121157at2"/>
<dbReference type="Pfam" id="PF10636">
    <property type="entry name" value="hemP"/>
    <property type="match status" value="1"/>
</dbReference>
<sequence length="62" mass="7159">MTENNEYFSVPVLSGYKNTATDKITVISSEALLGPQQRIIIRHQNEEYHLRRTKNGKLILTK</sequence>
<dbReference type="AlphaFoldDB" id="A0A433ZV58"/>
<proteinExistence type="predicted"/>
<evidence type="ECO:0000313" key="2">
    <source>
        <dbReference type="Proteomes" id="UP000286908"/>
    </source>
</evidence>
<dbReference type="EMBL" id="NRQY01000001">
    <property type="protein sequence ID" value="RUT65987.1"/>
    <property type="molecule type" value="Genomic_DNA"/>
</dbReference>
<dbReference type="Proteomes" id="UP000286908">
    <property type="component" value="Unassembled WGS sequence"/>
</dbReference>
<evidence type="ECO:0008006" key="3">
    <source>
        <dbReference type="Google" id="ProtNLM"/>
    </source>
</evidence>